<dbReference type="CDD" id="cd00063">
    <property type="entry name" value="FN3"/>
    <property type="match status" value="2"/>
</dbReference>
<dbReference type="Proteomes" id="UP000271974">
    <property type="component" value="Unassembled WGS sequence"/>
</dbReference>
<sequence length="727" mass="77390">CVATGQPTPDVLWYVNDATEPAGAAGVGRSDLVVGPVDGPVGVICVALNSAGAIFAPVRISVLERTAEDPIEPLQFTEDFPEKLTITSGGNVTIHCSATGSPAPSIRWYKDGLLVAQAGPGEVFALFHEKDITSNFSVRCVVSNALQLISADVDVVALEPERISVETYLVPVSEKKAIVNWVVTEGDVDAVRGFNVSLYDHQGKQLLSVHLSSQARSLWIRNPESSSSLKFVLKTLTSEGVADEDVMDLVFRVPDAGNETKLHVDVVEVRETQARLNIRVTGPGAAIVQSYRVEVKQVRPAQSVQVLTVEADVASLLIQDLEPNSQYELAVSAWSYNSAPLANHSLRFWTASSGGMGSQEEEGEEEGKGETTCPQCPACPTLSVSASPCADHISVTSGATRRPVDDTTEAAGLTSTVLVGGSDPGGAESSSRPTTLEPDTSSLSPVVTTLEPDTSSLSPVVTTLEPDTSSLSPVVTTLKPDTSSLSPVVTTVKPYRSSLSPIPTTTTLVPETTESQKFLLTMRLLAKSPTGIKLAWVVEKGDLRDIANFVVKLSTGSGRKLVESNVRRKARTLSLTSLRPNTAYAVSIKAIDNNGYVLGEAELPVMTSSIAASAEPSKPTLYFEASEIRNDQLRLIWAVQDAGDLKVSSFRLRVLNGDFGETELLSQKILPDRSNFLLQRLPPNRHLSMVLEVMGPDNRPVLTSGLEVDTPASGATSRPVVGASLTS</sequence>
<feature type="compositionally biased region" description="Polar residues" evidence="2">
    <location>
        <begin position="428"/>
        <end position="475"/>
    </location>
</feature>
<dbReference type="InterPro" id="IPR013783">
    <property type="entry name" value="Ig-like_fold"/>
</dbReference>
<dbReference type="OrthoDB" id="6089342at2759"/>
<dbReference type="PROSITE" id="PS50835">
    <property type="entry name" value="IG_LIKE"/>
    <property type="match status" value="1"/>
</dbReference>
<dbReference type="InterPro" id="IPR036116">
    <property type="entry name" value="FN3_sf"/>
</dbReference>
<dbReference type="PANTHER" id="PTHR46708:SF2">
    <property type="entry name" value="FIBRONECTIN TYPE-III DOMAIN-CONTAINING PROTEIN"/>
    <property type="match status" value="1"/>
</dbReference>
<dbReference type="InterPro" id="IPR036179">
    <property type="entry name" value="Ig-like_dom_sf"/>
</dbReference>
<evidence type="ECO:0000313" key="6">
    <source>
        <dbReference type="Proteomes" id="UP000271974"/>
    </source>
</evidence>
<dbReference type="SUPFAM" id="SSF49265">
    <property type="entry name" value="Fibronectin type III"/>
    <property type="match status" value="2"/>
</dbReference>
<dbReference type="Pfam" id="PF13927">
    <property type="entry name" value="Ig_3"/>
    <property type="match status" value="1"/>
</dbReference>
<evidence type="ECO:0008006" key="7">
    <source>
        <dbReference type="Google" id="ProtNLM"/>
    </source>
</evidence>
<comment type="caution">
    <text evidence="5">The sequence shown here is derived from an EMBL/GenBank/DDBJ whole genome shotgun (WGS) entry which is preliminary data.</text>
</comment>
<evidence type="ECO:0000256" key="1">
    <source>
        <dbReference type="ARBA" id="ARBA00022737"/>
    </source>
</evidence>
<evidence type="ECO:0000259" key="4">
    <source>
        <dbReference type="PROSITE" id="PS50853"/>
    </source>
</evidence>
<dbReference type="PANTHER" id="PTHR46708">
    <property type="entry name" value="TENASCIN"/>
    <property type="match status" value="1"/>
</dbReference>
<dbReference type="InterPro" id="IPR003961">
    <property type="entry name" value="FN3_dom"/>
</dbReference>
<feature type="region of interest" description="Disordered" evidence="2">
    <location>
        <begin position="397"/>
        <end position="475"/>
    </location>
</feature>
<feature type="non-terminal residue" evidence="5">
    <location>
        <position position="1"/>
    </location>
</feature>
<organism evidence="5 6">
    <name type="scientific">Elysia chlorotica</name>
    <name type="common">Eastern emerald elysia</name>
    <name type="synonym">Sea slug</name>
    <dbReference type="NCBI Taxonomy" id="188477"/>
    <lineage>
        <taxon>Eukaryota</taxon>
        <taxon>Metazoa</taxon>
        <taxon>Spiralia</taxon>
        <taxon>Lophotrochozoa</taxon>
        <taxon>Mollusca</taxon>
        <taxon>Gastropoda</taxon>
        <taxon>Heterobranchia</taxon>
        <taxon>Euthyneura</taxon>
        <taxon>Panpulmonata</taxon>
        <taxon>Sacoglossa</taxon>
        <taxon>Placobranchoidea</taxon>
        <taxon>Plakobranchidae</taxon>
        <taxon>Elysia</taxon>
    </lineage>
</organism>
<dbReference type="AlphaFoldDB" id="A0A3S1ADM9"/>
<dbReference type="EMBL" id="RQTK01000061">
    <property type="protein sequence ID" value="RUS89260.1"/>
    <property type="molecule type" value="Genomic_DNA"/>
</dbReference>
<feature type="domain" description="Fibronectin type-III" evidence="4">
    <location>
        <begin position="258"/>
        <end position="353"/>
    </location>
</feature>
<evidence type="ECO:0000313" key="5">
    <source>
        <dbReference type="EMBL" id="RUS89260.1"/>
    </source>
</evidence>
<dbReference type="SUPFAM" id="SSF48726">
    <property type="entry name" value="Immunoglobulin"/>
    <property type="match status" value="1"/>
</dbReference>
<reference evidence="5 6" key="1">
    <citation type="submission" date="2019-01" db="EMBL/GenBank/DDBJ databases">
        <title>A draft genome assembly of the solar-powered sea slug Elysia chlorotica.</title>
        <authorList>
            <person name="Cai H."/>
            <person name="Li Q."/>
            <person name="Fang X."/>
            <person name="Li J."/>
            <person name="Curtis N.E."/>
            <person name="Altenburger A."/>
            <person name="Shibata T."/>
            <person name="Feng M."/>
            <person name="Maeda T."/>
            <person name="Schwartz J.A."/>
            <person name="Shigenobu S."/>
            <person name="Lundholm N."/>
            <person name="Nishiyama T."/>
            <person name="Yang H."/>
            <person name="Hasebe M."/>
            <person name="Li S."/>
            <person name="Pierce S.K."/>
            <person name="Wang J."/>
        </authorList>
    </citation>
    <scope>NUCLEOTIDE SEQUENCE [LARGE SCALE GENOMIC DNA]</scope>
    <source>
        <strain evidence="5">EC2010</strain>
        <tissue evidence="5">Whole organism of an adult</tissue>
    </source>
</reference>
<dbReference type="Gene3D" id="2.60.40.10">
    <property type="entry name" value="Immunoglobulins"/>
    <property type="match status" value="3"/>
</dbReference>
<name>A0A3S1ADM9_ELYCH</name>
<keyword evidence="6" id="KW-1185">Reference proteome</keyword>
<evidence type="ECO:0000259" key="3">
    <source>
        <dbReference type="PROSITE" id="PS50835"/>
    </source>
</evidence>
<proteinExistence type="predicted"/>
<dbReference type="InterPro" id="IPR050991">
    <property type="entry name" value="ECM_Regulatory_Proteins"/>
</dbReference>
<gene>
    <name evidence="5" type="ORF">EGW08_003003</name>
</gene>
<feature type="region of interest" description="Disordered" evidence="2">
    <location>
        <begin position="704"/>
        <end position="727"/>
    </location>
</feature>
<protein>
    <recommendedName>
        <fullName evidence="7">Ig-like domain-containing protein</fullName>
    </recommendedName>
</protein>
<evidence type="ECO:0000256" key="2">
    <source>
        <dbReference type="SAM" id="MobiDB-lite"/>
    </source>
</evidence>
<keyword evidence="1" id="KW-0677">Repeat</keyword>
<feature type="domain" description="Ig-like" evidence="3">
    <location>
        <begin position="73"/>
        <end position="156"/>
    </location>
</feature>
<accession>A0A3S1ADM9</accession>
<dbReference type="PROSITE" id="PS50853">
    <property type="entry name" value="FN3"/>
    <property type="match status" value="1"/>
</dbReference>
<dbReference type="InterPro" id="IPR007110">
    <property type="entry name" value="Ig-like_dom"/>
</dbReference>